<dbReference type="Proteomes" id="UP001161257">
    <property type="component" value="Unassembled WGS sequence"/>
</dbReference>
<dbReference type="InterPro" id="IPR046618">
    <property type="entry name" value="DUF6731"/>
</dbReference>
<name>A0AA37R6T6_PSEPU</name>
<dbReference type="AlphaFoldDB" id="A0AA37R6T6"/>
<dbReference type="Pfam" id="PF20505">
    <property type="entry name" value="DUF6731"/>
    <property type="match status" value="1"/>
</dbReference>
<evidence type="ECO:0000313" key="1">
    <source>
        <dbReference type="EMBL" id="GLO34887.1"/>
    </source>
</evidence>
<evidence type="ECO:0000313" key="2">
    <source>
        <dbReference type="Proteomes" id="UP001161257"/>
    </source>
</evidence>
<dbReference type="EMBL" id="BSKJ01000003">
    <property type="protein sequence ID" value="GLO34887.1"/>
    <property type="molecule type" value="Genomic_DNA"/>
</dbReference>
<proteinExistence type="predicted"/>
<sequence>MTRVSLFRSETYSQSDPDLVPGEFYFMVDAVQEKKYVIDFFALSFQPTATVPSIVDGLKSLVKSDSSRSLAVNGYTREIWKPLERGADTSRSFAGQFRKFRTSDLPEIGAAGEDAAELELEANQGLVERNFFVFYPQRQVLAWCRNAHGNTPNQFARFLSNLWSTKLQAGPILLPDAARRLMGNEISLKKIKLVIPRPANPDMYNENEFNKGLMSMMSGADADSIHIEMGIDARRSDTRGSLAERLKRALAEAASLGASTAKAVVYDDGIEHPIDLIADRIFSVQEIVTNAKYPPAGTMYQAIDSAMHECQGQIDDYFGSMEDSVA</sequence>
<reference evidence="1" key="1">
    <citation type="submission" date="2023-01" db="EMBL/GenBank/DDBJ databases">
        <title>Whole-genome sequence of Pseudomonas putida NBRC 14671.</title>
        <authorList>
            <person name="Morohoshi T."/>
            <person name="Someya N."/>
        </authorList>
    </citation>
    <scope>NUCLEOTIDE SEQUENCE</scope>
    <source>
        <strain evidence="1">NBRC 14671</strain>
    </source>
</reference>
<gene>
    <name evidence="1" type="ORF">PPUN14671_17200</name>
</gene>
<protein>
    <submittedName>
        <fullName evidence="1">Uncharacterized protein</fullName>
    </submittedName>
</protein>
<accession>A0AA37R6T6</accession>
<organism evidence="1 2">
    <name type="scientific">Pseudomonas putida</name>
    <name type="common">Arthrobacter siderocapsulatus</name>
    <dbReference type="NCBI Taxonomy" id="303"/>
    <lineage>
        <taxon>Bacteria</taxon>
        <taxon>Pseudomonadati</taxon>
        <taxon>Pseudomonadota</taxon>
        <taxon>Gammaproteobacteria</taxon>
        <taxon>Pseudomonadales</taxon>
        <taxon>Pseudomonadaceae</taxon>
        <taxon>Pseudomonas</taxon>
    </lineage>
</organism>
<comment type="caution">
    <text evidence="1">The sequence shown here is derived from an EMBL/GenBank/DDBJ whole genome shotgun (WGS) entry which is preliminary data.</text>
</comment>